<proteinExistence type="predicted"/>
<dbReference type="InterPro" id="IPR011009">
    <property type="entry name" value="Kinase-like_dom_sf"/>
</dbReference>
<sequence length="756" mass="85648">MRGKIDIPPTIQEGFMDLFMKDYYLALKENIFSGAPMFSTELEMYKWITHIINNSEVIDSQKLVCASSPYKSDRKDATCQAVDLGLYPTEFRPIHEPGDGEYNRHINWSRIDLSIECKVHSTDQDPFDDTREDQQPLAAARKKALSHILTYVENVFMHQHRTFHYMILFLGHYARIIHFDHSGVYSTVKFNYITHGAILTTFLSRYSHYSAAQRGYDPTATRLERCNPLIAQMRKFGQTKATEHPDDHVQKMFNDSLDEAWPWHKLEVHVQRKSGEPEPQRGRLLLSRPERVTRSFVVGKPQFDAGGVVGRGTRGYVAVEVDATGRLVGPFVYLKDAWRVDHPGIEREGCVLETLNQHEVPFVPTLVCHGDLEGQATRSQDAWAQRKADNPRIKRSFKKHQHYRLVVAEVGKPLEEFGSGFKLVSAIFCCLLAHQAAYEKAGIIHRDISSGNILLYKKNGVWVGLLNDWELSKQVNAPAARQPDRTGTWQFMSARALNNPDKEIVVEDELEAFFHVLLYHAVRFLPHNIDPDSVPKFLEDYFDGCSTKGEEYRCGMAKLMAMEHGTIKLSTYNTMPASLKFLHPEDPNRSHVLDSLISQLLLSFKEAYALDPATMPGQEPSQVQTGEDIEAFWAALQAMPNVNDKGPVTPQKPKKSRAGKSKAPKPSRRSKRKAATAAGDDPKPLSLKEHRPVIELFREFLSRKDWPPNDKGVDLRVKGVKVKEAPVSSGEGGSRSTKRQLDDPQPGPSTSKRSRI</sequence>
<accession>A0A371D9V1</accession>
<keyword evidence="4" id="KW-1185">Reference proteome</keyword>
<dbReference type="AlphaFoldDB" id="A0A371D9V1"/>
<dbReference type="SUPFAM" id="SSF56112">
    <property type="entry name" value="Protein kinase-like (PK-like)"/>
    <property type="match status" value="1"/>
</dbReference>
<dbReference type="STRING" id="139420.A0A371D9V1"/>
<feature type="region of interest" description="Disordered" evidence="1">
    <location>
        <begin position="640"/>
        <end position="756"/>
    </location>
</feature>
<reference evidence="3 4" key="1">
    <citation type="journal article" date="2018" name="Biotechnol. Biofuels">
        <title>Integrative visual omics of the white-rot fungus Polyporus brumalis exposes the biotechnological potential of its oxidative enzymes for delignifying raw plant biomass.</title>
        <authorList>
            <person name="Miyauchi S."/>
            <person name="Rancon A."/>
            <person name="Drula E."/>
            <person name="Hage H."/>
            <person name="Chaduli D."/>
            <person name="Favel A."/>
            <person name="Grisel S."/>
            <person name="Henrissat B."/>
            <person name="Herpoel-Gimbert I."/>
            <person name="Ruiz-Duenas F.J."/>
            <person name="Chevret D."/>
            <person name="Hainaut M."/>
            <person name="Lin J."/>
            <person name="Wang M."/>
            <person name="Pangilinan J."/>
            <person name="Lipzen A."/>
            <person name="Lesage-Meessen L."/>
            <person name="Navarro D."/>
            <person name="Riley R."/>
            <person name="Grigoriev I.V."/>
            <person name="Zhou S."/>
            <person name="Raouche S."/>
            <person name="Rosso M.N."/>
        </authorList>
    </citation>
    <scope>NUCLEOTIDE SEQUENCE [LARGE SCALE GENOMIC DNA]</scope>
    <source>
        <strain evidence="3 4">BRFM 1820</strain>
    </source>
</reference>
<dbReference type="PANTHER" id="PTHR38248">
    <property type="entry name" value="FUNK1 6"/>
    <property type="match status" value="1"/>
</dbReference>
<dbReference type="OrthoDB" id="2744842at2759"/>
<feature type="compositionally biased region" description="Basic residues" evidence="1">
    <location>
        <begin position="652"/>
        <end position="674"/>
    </location>
</feature>
<evidence type="ECO:0000256" key="1">
    <source>
        <dbReference type="SAM" id="MobiDB-lite"/>
    </source>
</evidence>
<protein>
    <recommendedName>
        <fullName evidence="2">Fungal-type protein kinase domain-containing protein</fullName>
    </recommendedName>
</protein>
<dbReference type="InterPro" id="IPR040976">
    <property type="entry name" value="Pkinase_fungal"/>
</dbReference>
<dbReference type="EMBL" id="KZ857406">
    <property type="protein sequence ID" value="RDX49262.1"/>
    <property type="molecule type" value="Genomic_DNA"/>
</dbReference>
<dbReference type="InterPro" id="IPR008266">
    <property type="entry name" value="Tyr_kinase_AS"/>
</dbReference>
<dbReference type="Gene3D" id="1.10.510.10">
    <property type="entry name" value="Transferase(Phosphotransferase) domain 1"/>
    <property type="match status" value="1"/>
</dbReference>
<dbReference type="PROSITE" id="PS00109">
    <property type="entry name" value="PROTEIN_KINASE_TYR"/>
    <property type="match status" value="1"/>
</dbReference>
<feature type="compositionally biased region" description="Basic and acidic residues" evidence="1">
    <location>
        <begin position="680"/>
        <end position="724"/>
    </location>
</feature>
<evidence type="ECO:0000259" key="2">
    <source>
        <dbReference type="Pfam" id="PF17667"/>
    </source>
</evidence>
<dbReference type="Pfam" id="PF17667">
    <property type="entry name" value="Pkinase_fungal"/>
    <property type="match status" value="2"/>
</dbReference>
<dbReference type="Proteomes" id="UP000256964">
    <property type="component" value="Unassembled WGS sequence"/>
</dbReference>
<evidence type="ECO:0000313" key="3">
    <source>
        <dbReference type="EMBL" id="RDX49262.1"/>
    </source>
</evidence>
<feature type="domain" description="Fungal-type protein kinase" evidence="2">
    <location>
        <begin position="292"/>
        <end position="519"/>
    </location>
</feature>
<name>A0A371D9V1_9APHY</name>
<dbReference type="GO" id="GO:0004672">
    <property type="term" value="F:protein kinase activity"/>
    <property type="evidence" value="ECO:0007669"/>
    <property type="project" value="InterPro"/>
</dbReference>
<feature type="domain" description="Fungal-type protein kinase" evidence="2">
    <location>
        <begin position="139"/>
        <end position="225"/>
    </location>
</feature>
<dbReference type="PANTHER" id="PTHR38248:SF2">
    <property type="entry name" value="FUNK1 11"/>
    <property type="match status" value="1"/>
</dbReference>
<evidence type="ECO:0000313" key="4">
    <source>
        <dbReference type="Proteomes" id="UP000256964"/>
    </source>
</evidence>
<gene>
    <name evidence="3" type="ORF">OH76DRAFT_1438976</name>
</gene>
<organism evidence="3 4">
    <name type="scientific">Lentinus brumalis</name>
    <dbReference type="NCBI Taxonomy" id="2498619"/>
    <lineage>
        <taxon>Eukaryota</taxon>
        <taxon>Fungi</taxon>
        <taxon>Dikarya</taxon>
        <taxon>Basidiomycota</taxon>
        <taxon>Agaricomycotina</taxon>
        <taxon>Agaricomycetes</taxon>
        <taxon>Polyporales</taxon>
        <taxon>Polyporaceae</taxon>
        <taxon>Lentinus</taxon>
    </lineage>
</organism>